<keyword evidence="4" id="KW-0539">Nucleus</keyword>
<evidence type="ECO:0000313" key="7">
    <source>
        <dbReference type="Proteomes" id="UP000467840"/>
    </source>
</evidence>
<feature type="region of interest" description="Disordered" evidence="5">
    <location>
        <begin position="436"/>
        <end position="486"/>
    </location>
</feature>
<evidence type="ECO:0000313" key="6">
    <source>
        <dbReference type="EMBL" id="KAF2314742.1"/>
    </source>
</evidence>
<dbReference type="Proteomes" id="UP000467840">
    <property type="component" value="Chromosome 15"/>
</dbReference>
<evidence type="ECO:0000256" key="3">
    <source>
        <dbReference type="ARBA" id="ARBA00022552"/>
    </source>
</evidence>
<feature type="region of interest" description="Disordered" evidence="5">
    <location>
        <begin position="386"/>
        <end position="413"/>
    </location>
</feature>
<name>A0A6A6MLW7_HEVBR</name>
<sequence length="520" mass="57512">MNEAQARPLLLKQQASCDNKTRKRSLGVLLNSWLPAQSQISDDNMKKLWKGLFYCVWHADKLPAQTHLIDSLSSILLQLYLPLSVHYLSVFLLTMRREWTGIDALRIDRFYLLIRKFMHSFFILLKKNSWDLELPTLLMGVLGEGTFLADDNSLRNGVNYHIAFVFLEELRSFIPLSKQVIDVLLGPFLSAIGKVQDKILLAKIKSDVFVCLLKMGNKLLEVKKSKVDVETGDDALMLGSITLTLEFSAEFCELGSAVECPQGNRKVLFGLHEQFLKLEKDFASLGIDICLPEVNNDTNEDKVPTLVPLSIGMEMACSNSDAANLSGCKRLKKCKMAKKASTSSSNRKKVKKQNNFSDCDTEEKVGLDKNIGSACDFLEVNGNGVSEKRKRANSANKQQSDDPELSCEANASGCTTAKSTERSAKKVRFSMKNNLAWKPQSPLPPQSLRIPPSATPRGSALKKGIPPGPIREMSAPKRAKQKAKSVEGGRKLFDPLLATLYSTGLVSIGGLDTPLISRSA</sequence>
<protein>
    <submittedName>
        <fullName evidence="6">Uncharacterized protein</fullName>
    </submittedName>
</protein>
<dbReference type="GO" id="GO:0005634">
    <property type="term" value="C:nucleus"/>
    <property type="evidence" value="ECO:0007669"/>
    <property type="project" value="UniProtKB-SubCell"/>
</dbReference>
<comment type="caution">
    <text evidence="6">The sequence shown here is derived from an EMBL/GenBank/DDBJ whole genome shotgun (WGS) entry which is preliminary data.</text>
</comment>
<gene>
    <name evidence="6" type="ORF">GH714_033414</name>
</gene>
<dbReference type="AlphaFoldDB" id="A0A6A6MLW7"/>
<dbReference type="GO" id="GO:0006364">
    <property type="term" value="P:rRNA processing"/>
    <property type="evidence" value="ECO:0007669"/>
    <property type="project" value="UniProtKB-KW"/>
</dbReference>
<organism evidence="6 7">
    <name type="scientific">Hevea brasiliensis</name>
    <name type="common">Para rubber tree</name>
    <name type="synonym">Siphonia brasiliensis</name>
    <dbReference type="NCBI Taxonomy" id="3981"/>
    <lineage>
        <taxon>Eukaryota</taxon>
        <taxon>Viridiplantae</taxon>
        <taxon>Streptophyta</taxon>
        <taxon>Embryophyta</taxon>
        <taxon>Tracheophyta</taxon>
        <taxon>Spermatophyta</taxon>
        <taxon>Magnoliopsida</taxon>
        <taxon>eudicotyledons</taxon>
        <taxon>Gunneridae</taxon>
        <taxon>Pentapetalae</taxon>
        <taxon>rosids</taxon>
        <taxon>fabids</taxon>
        <taxon>Malpighiales</taxon>
        <taxon>Euphorbiaceae</taxon>
        <taxon>Crotonoideae</taxon>
        <taxon>Micrandreae</taxon>
        <taxon>Hevea</taxon>
    </lineage>
</organism>
<dbReference type="EMBL" id="JAAGAX010000005">
    <property type="protein sequence ID" value="KAF2314742.1"/>
    <property type="molecule type" value="Genomic_DNA"/>
</dbReference>
<accession>A0A6A6MLW7</accession>
<keyword evidence="3" id="KW-0698">rRNA processing</keyword>
<dbReference type="PANTHER" id="PTHR13026">
    <property type="entry name" value="NNP-1 PROTEIN NOVEL NUCLEAR PROTEIN 1 NOP52"/>
    <property type="match status" value="1"/>
</dbReference>
<dbReference type="GO" id="GO:0030688">
    <property type="term" value="C:preribosome, small subunit precursor"/>
    <property type="evidence" value="ECO:0007669"/>
    <property type="project" value="InterPro"/>
</dbReference>
<keyword evidence="7" id="KW-1185">Reference proteome</keyword>
<dbReference type="PANTHER" id="PTHR13026:SF0">
    <property type="entry name" value="RIBOSOMAL RNA PROCESSING 1B"/>
    <property type="match status" value="1"/>
</dbReference>
<proteinExistence type="inferred from homology"/>
<evidence type="ECO:0000256" key="1">
    <source>
        <dbReference type="ARBA" id="ARBA00004123"/>
    </source>
</evidence>
<dbReference type="InterPro" id="IPR010301">
    <property type="entry name" value="RRP1"/>
</dbReference>
<evidence type="ECO:0000256" key="4">
    <source>
        <dbReference type="ARBA" id="ARBA00023242"/>
    </source>
</evidence>
<dbReference type="Pfam" id="PF05997">
    <property type="entry name" value="Nop52"/>
    <property type="match status" value="1"/>
</dbReference>
<comment type="similarity">
    <text evidence="2">Belongs to the RRP1 family.</text>
</comment>
<reference evidence="6 7" key="1">
    <citation type="journal article" date="2020" name="Mol. Plant">
        <title>The Chromosome-Based Rubber Tree Genome Provides New Insights into Spurge Genome Evolution and Rubber Biosynthesis.</title>
        <authorList>
            <person name="Liu J."/>
            <person name="Shi C."/>
            <person name="Shi C.C."/>
            <person name="Li W."/>
            <person name="Zhang Q.J."/>
            <person name="Zhang Y."/>
            <person name="Li K."/>
            <person name="Lu H.F."/>
            <person name="Shi C."/>
            <person name="Zhu S.T."/>
            <person name="Xiao Z.Y."/>
            <person name="Nan H."/>
            <person name="Yue Y."/>
            <person name="Zhu X.G."/>
            <person name="Wu Y."/>
            <person name="Hong X.N."/>
            <person name="Fan G.Y."/>
            <person name="Tong Y."/>
            <person name="Zhang D."/>
            <person name="Mao C.L."/>
            <person name="Liu Y.L."/>
            <person name="Hao S.J."/>
            <person name="Liu W.Q."/>
            <person name="Lv M.Q."/>
            <person name="Zhang H.B."/>
            <person name="Liu Y."/>
            <person name="Hu-Tang G.R."/>
            <person name="Wang J.P."/>
            <person name="Wang J.H."/>
            <person name="Sun Y.H."/>
            <person name="Ni S.B."/>
            <person name="Chen W.B."/>
            <person name="Zhang X.C."/>
            <person name="Jiao Y.N."/>
            <person name="Eichler E.E."/>
            <person name="Li G.H."/>
            <person name="Liu X."/>
            <person name="Gao L.Z."/>
        </authorList>
    </citation>
    <scope>NUCLEOTIDE SEQUENCE [LARGE SCALE GENOMIC DNA]</scope>
    <source>
        <strain evidence="7">cv. GT1</strain>
        <tissue evidence="6">Leaf</tissue>
    </source>
</reference>
<evidence type="ECO:0000256" key="2">
    <source>
        <dbReference type="ARBA" id="ARBA00006374"/>
    </source>
</evidence>
<evidence type="ECO:0000256" key="5">
    <source>
        <dbReference type="SAM" id="MobiDB-lite"/>
    </source>
</evidence>
<comment type="subcellular location">
    <subcellularLocation>
        <location evidence="1">Nucleus</location>
    </subcellularLocation>
</comment>